<evidence type="ECO:0000256" key="8">
    <source>
        <dbReference type="SAM" id="MobiDB-lite"/>
    </source>
</evidence>
<dbReference type="InterPro" id="IPR019787">
    <property type="entry name" value="Znf_PHD-finger"/>
</dbReference>
<evidence type="ECO:0000256" key="7">
    <source>
        <dbReference type="PROSITE-ProRule" id="PRU00146"/>
    </source>
</evidence>
<name>A0AAD5TJM6_9FUNG</name>
<evidence type="ECO:0000259" key="10">
    <source>
        <dbReference type="PROSITE" id="PS51194"/>
    </source>
</evidence>
<keyword evidence="3 7" id="KW-0863">Zinc-finger</keyword>
<proteinExistence type="predicted"/>
<dbReference type="GO" id="GO:0006974">
    <property type="term" value="P:DNA damage response"/>
    <property type="evidence" value="ECO:0007669"/>
    <property type="project" value="TreeGrafter"/>
</dbReference>
<dbReference type="InterPro" id="IPR001650">
    <property type="entry name" value="Helicase_C-like"/>
</dbReference>
<dbReference type="InterPro" id="IPR027417">
    <property type="entry name" value="P-loop_NTPase"/>
</dbReference>
<dbReference type="PANTHER" id="PTHR45865">
    <property type="entry name" value="E3 UBIQUITIN-PROTEIN LIGASE SHPRH FAMILY MEMBER"/>
    <property type="match status" value="1"/>
</dbReference>
<keyword evidence="5" id="KW-0862">Zinc</keyword>
<comment type="caution">
    <text evidence="11">The sequence shown here is derived from an EMBL/GenBank/DDBJ whole genome shotgun (WGS) entry which is preliminary data.</text>
</comment>
<evidence type="ECO:0000256" key="5">
    <source>
        <dbReference type="ARBA" id="ARBA00022833"/>
    </source>
</evidence>
<dbReference type="Proteomes" id="UP001212152">
    <property type="component" value="Unassembled WGS sequence"/>
</dbReference>
<feature type="region of interest" description="Disordered" evidence="8">
    <location>
        <begin position="1368"/>
        <end position="1391"/>
    </location>
</feature>
<evidence type="ECO:0000313" key="11">
    <source>
        <dbReference type="EMBL" id="KAJ3177101.1"/>
    </source>
</evidence>
<dbReference type="GO" id="GO:0000209">
    <property type="term" value="P:protein polyubiquitination"/>
    <property type="evidence" value="ECO:0007669"/>
    <property type="project" value="TreeGrafter"/>
</dbReference>
<organism evidence="11 12">
    <name type="scientific">Geranomyces variabilis</name>
    <dbReference type="NCBI Taxonomy" id="109894"/>
    <lineage>
        <taxon>Eukaryota</taxon>
        <taxon>Fungi</taxon>
        <taxon>Fungi incertae sedis</taxon>
        <taxon>Chytridiomycota</taxon>
        <taxon>Chytridiomycota incertae sedis</taxon>
        <taxon>Chytridiomycetes</taxon>
        <taxon>Spizellomycetales</taxon>
        <taxon>Powellomycetaceae</taxon>
        <taxon>Geranomyces</taxon>
    </lineage>
</organism>
<evidence type="ECO:0000256" key="6">
    <source>
        <dbReference type="ARBA" id="ARBA00022840"/>
    </source>
</evidence>
<sequence>MEWCAVYGDSLSSLCHASGKRARSPSVDSSEPEAKRRRAQVASSEPLPPPLSCPSYISNEKAPATLPPLQVDELSADTHFYLGNVRLHFDVSGANVPMDLGPTSMPVHVGFHFEKSRTSAEMLVQKDGLVILSQVLHLEGARSKHFSPSSVLEALAMCARRNLCILSGALDVDGTAWPQPALHLCIRIYLASPSASLIPDDFCRELYHLLLHLYPPRESSEDADDFLSQLLPTSYPGPGDSPHLQSPELNPTLLAYQRRAVLWMLYREGMRLESDKVVPLHWKEYTENVLAPPLWFERIETDLGNSFYVNRLRGTLSLDRPAPKDNIRGVKGGILADEMGLGKTVILLALILLHPAPTLELPLLPQLRDPTSEPNLDAANTRPYPGDACQVCGRLEQTTSPEDWICCDQCESWYHFECVQLDTFVDGEKYICPSCEETEVAQAPAIIRSRGTIIITPASILDQWATEAEAHAPSLSVFAFTGTEKVPVTASHLASYDLVLTSYDVLRKEVHAARPGPGRSRRLQRKHQRRTSPLVGVSFFRVVLDEAQMVESSVSAAAAMAAMIPTYGSRWAVTGTPIGKHGLADLYGLISFLRIEPLASDAGIWRRIQLPVHRALLKDMLRQFMHRNTKANVAGELTLLPQSNKTLYLEFSKVERTWYDQLYEEMLEESRRAANDQLRSMWLLQLRQTCCHPQIGAHNKRVLGGVLRSIGDVLDVMLRQAKSAAFSAETRFFNARVHRAQMLEIIAKNNGWEEYGAAPLSVYGAIYTDIRRALEAVQQERNAVIAKQKLMEQPRVLDESQVGTDLLEDQTEQQGEHTGSQDTIEEINDEMTALTGRIRSLQELQHRVVYFTASVHHSMKNEQVENEKYEEATKIRAELLGPVEEEAQKLISHLLSYVRTREDRITSAPLLDPLVPPLRGGFSGSIFNNLKKRAVQLDSQWEVLLEWRQIINEALCSPLKSPTPDEEPPTATNAEQGAVETKEDEYQQALELQTRVDIYRNRYMALLLDRKQLLIGERAMDEKREVLTETAEEKQLRAELEKVRRRFILKGEAAPLRSLAAELRRARQRPLPEVERRLVEEAGDALHKVLEKQRAAWDSLETEARAGTKVLNARIAYFRDLQHLSDGVLPAIVPRDVQDEIDDTLKDEAEMQRLLASQVSRVRYLQHMMVEEAAGAQNILGGLPQIPAVPASAAPLPQTFAAPDDGKAFTKEFLGHLSHVPLTGSFGTKLDTLIRHIKYLEQTDPTSKSLVFSQWEQLLDYLGTGLNKNGVEYVKLNKGKKGKRGVLRRFREDDECRVFMLNARSQSAGLTLVSANHVFLIEPVVNVALEAQAINRVHRIGQTRETTVWRYIIANTIEERVAALTHRPGADANRSATAPNIALNSRASGDGERVDKKDVEWCLFGNILADEEEPEAAIHVIVEDSPAAPSPPPILDESATATIRALQQHLEEHGLPEEEESAWEPALHFIGQYTIEHYYNQIK</sequence>
<dbReference type="PROSITE" id="PS01359">
    <property type="entry name" value="ZF_PHD_1"/>
    <property type="match status" value="1"/>
</dbReference>
<evidence type="ECO:0000256" key="2">
    <source>
        <dbReference type="ARBA" id="ARBA00022741"/>
    </source>
</evidence>
<evidence type="ECO:0000256" key="3">
    <source>
        <dbReference type="ARBA" id="ARBA00022771"/>
    </source>
</evidence>
<gene>
    <name evidence="11" type="ORF">HDU87_004593</name>
</gene>
<dbReference type="Pfam" id="PF00176">
    <property type="entry name" value="SNF2-rel_dom"/>
    <property type="match status" value="1"/>
</dbReference>
<dbReference type="Pfam" id="PF00628">
    <property type="entry name" value="PHD"/>
    <property type="match status" value="1"/>
</dbReference>
<dbReference type="Gene3D" id="3.40.50.10810">
    <property type="entry name" value="Tandem AAA-ATPase domain"/>
    <property type="match status" value="1"/>
</dbReference>
<dbReference type="SMART" id="SM00490">
    <property type="entry name" value="HELICc"/>
    <property type="match status" value="1"/>
</dbReference>
<evidence type="ECO:0000256" key="4">
    <source>
        <dbReference type="ARBA" id="ARBA00022801"/>
    </source>
</evidence>
<feature type="compositionally biased region" description="Polar residues" evidence="8">
    <location>
        <begin position="1374"/>
        <end position="1387"/>
    </location>
</feature>
<dbReference type="EMBL" id="JADGJQ010000035">
    <property type="protein sequence ID" value="KAJ3177101.1"/>
    <property type="molecule type" value="Genomic_DNA"/>
</dbReference>
<evidence type="ECO:0000313" key="12">
    <source>
        <dbReference type="Proteomes" id="UP001212152"/>
    </source>
</evidence>
<keyword evidence="4" id="KW-0378">Hydrolase</keyword>
<dbReference type="GO" id="GO:0016787">
    <property type="term" value="F:hydrolase activity"/>
    <property type="evidence" value="ECO:0007669"/>
    <property type="project" value="UniProtKB-KW"/>
</dbReference>
<keyword evidence="12" id="KW-1185">Reference proteome</keyword>
<protein>
    <submittedName>
        <fullName evidence="11">Uncharacterized protein</fullName>
    </submittedName>
</protein>
<dbReference type="SUPFAM" id="SSF57903">
    <property type="entry name" value="FYVE/PHD zinc finger"/>
    <property type="match status" value="1"/>
</dbReference>
<dbReference type="InterPro" id="IPR052583">
    <property type="entry name" value="ATP-helicase/E3_Ub-Ligase"/>
</dbReference>
<dbReference type="GO" id="GO:0061630">
    <property type="term" value="F:ubiquitin protein ligase activity"/>
    <property type="evidence" value="ECO:0007669"/>
    <property type="project" value="TreeGrafter"/>
</dbReference>
<dbReference type="PANTHER" id="PTHR45865:SF1">
    <property type="entry name" value="E3 UBIQUITIN-PROTEIN LIGASE SHPRH"/>
    <property type="match status" value="1"/>
</dbReference>
<dbReference type="Pfam" id="PF00271">
    <property type="entry name" value="Helicase_C"/>
    <property type="match status" value="1"/>
</dbReference>
<dbReference type="CDD" id="cd18793">
    <property type="entry name" value="SF2_C_SNF"/>
    <property type="match status" value="1"/>
</dbReference>
<dbReference type="InterPro" id="IPR019786">
    <property type="entry name" value="Zinc_finger_PHD-type_CS"/>
</dbReference>
<dbReference type="InterPro" id="IPR059033">
    <property type="entry name" value="C144_05_dom"/>
</dbReference>
<evidence type="ECO:0000259" key="9">
    <source>
        <dbReference type="PROSITE" id="PS50016"/>
    </source>
</evidence>
<feature type="region of interest" description="Disordered" evidence="8">
    <location>
        <begin position="958"/>
        <end position="985"/>
    </location>
</feature>
<dbReference type="InterPro" id="IPR014001">
    <property type="entry name" value="Helicase_ATP-bd"/>
</dbReference>
<dbReference type="InterPro" id="IPR000330">
    <property type="entry name" value="SNF2_N"/>
</dbReference>
<feature type="region of interest" description="Disordered" evidence="8">
    <location>
        <begin position="18"/>
        <end position="50"/>
    </location>
</feature>
<evidence type="ECO:0000256" key="1">
    <source>
        <dbReference type="ARBA" id="ARBA00022723"/>
    </source>
</evidence>
<keyword evidence="1" id="KW-0479">Metal-binding</keyword>
<feature type="domain" description="PHD-type" evidence="9">
    <location>
        <begin position="386"/>
        <end position="438"/>
    </location>
</feature>
<dbReference type="Gene3D" id="3.40.50.300">
    <property type="entry name" value="P-loop containing nucleotide triphosphate hydrolases"/>
    <property type="match status" value="1"/>
</dbReference>
<dbReference type="InterPro" id="IPR038718">
    <property type="entry name" value="SNF2-like_sf"/>
</dbReference>
<dbReference type="InterPro" id="IPR001965">
    <property type="entry name" value="Znf_PHD"/>
</dbReference>
<dbReference type="GO" id="GO:0008270">
    <property type="term" value="F:zinc ion binding"/>
    <property type="evidence" value="ECO:0007669"/>
    <property type="project" value="UniProtKB-KW"/>
</dbReference>
<dbReference type="GO" id="GO:0005634">
    <property type="term" value="C:nucleus"/>
    <property type="evidence" value="ECO:0007669"/>
    <property type="project" value="TreeGrafter"/>
</dbReference>
<reference evidence="11" key="1">
    <citation type="submission" date="2020-05" db="EMBL/GenBank/DDBJ databases">
        <title>Phylogenomic resolution of chytrid fungi.</title>
        <authorList>
            <person name="Stajich J.E."/>
            <person name="Amses K."/>
            <person name="Simmons R."/>
            <person name="Seto K."/>
            <person name="Myers J."/>
            <person name="Bonds A."/>
            <person name="Quandt C.A."/>
            <person name="Barry K."/>
            <person name="Liu P."/>
            <person name="Grigoriev I."/>
            <person name="Longcore J.E."/>
            <person name="James T.Y."/>
        </authorList>
    </citation>
    <scope>NUCLEOTIDE SEQUENCE</scope>
    <source>
        <strain evidence="11">JEL0379</strain>
    </source>
</reference>
<dbReference type="InterPro" id="IPR011011">
    <property type="entry name" value="Znf_FYVE_PHD"/>
</dbReference>
<dbReference type="SMART" id="SM00487">
    <property type="entry name" value="DEXDc"/>
    <property type="match status" value="1"/>
</dbReference>
<dbReference type="Gene3D" id="3.30.40.10">
    <property type="entry name" value="Zinc/RING finger domain, C3HC4 (zinc finger)"/>
    <property type="match status" value="1"/>
</dbReference>
<feature type="domain" description="Helicase C-terminal" evidence="10">
    <location>
        <begin position="1232"/>
        <end position="1389"/>
    </location>
</feature>
<dbReference type="InterPro" id="IPR013083">
    <property type="entry name" value="Znf_RING/FYVE/PHD"/>
</dbReference>
<dbReference type="GO" id="GO:0005524">
    <property type="term" value="F:ATP binding"/>
    <property type="evidence" value="ECO:0007669"/>
    <property type="project" value="InterPro"/>
</dbReference>
<dbReference type="Pfam" id="PF26021">
    <property type="entry name" value="Ferritin_C144_05"/>
    <property type="match status" value="1"/>
</dbReference>
<accession>A0AAD5TJM6</accession>
<keyword evidence="6" id="KW-0067">ATP-binding</keyword>
<dbReference type="SUPFAM" id="SSF52540">
    <property type="entry name" value="P-loop containing nucleoside triphosphate hydrolases"/>
    <property type="match status" value="2"/>
</dbReference>
<keyword evidence="2" id="KW-0547">Nucleotide-binding</keyword>
<dbReference type="PROSITE" id="PS51194">
    <property type="entry name" value="HELICASE_CTER"/>
    <property type="match status" value="1"/>
</dbReference>
<dbReference type="SMART" id="SM00249">
    <property type="entry name" value="PHD"/>
    <property type="match status" value="1"/>
</dbReference>
<dbReference type="PROSITE" id="PS50016">
    <property type="entry name" value="ZF_PHD_2"/>
    <property type="match status" value="1"/>
</dbReference>
<dbReference type="CDD" id="cd15517">
    <property type="entry name" value="PHD_TCF19_like"/>
    <property type="match status" value="1"/>
</dbReference>
<dbReference type="InterPro" id="IPR049730">
    <property type="entry name" value="SNF2/RAD54-like_C"/>
</dbReference>